<dbReference type="ExpressionAtlas" id="M1A0C1">
    <property type="expression patterns" value="baseline"/>
</dbReference>
<feature type="compositionally biased region" description="Basic and acidic residues" evidence="1">
    <location>
        <begin position="12"/>
        <end position="21"/>
    </location>
</feature>
<name>M1A0C1_SOLTU</name>
<dbReference type="EnsemblPlants" id="PGSC0003DMT400011874">
    <property type="protein sequence ID" value="PGSC0003DMT400011874"/>
    <property type="gene ID" value="PGSC0003DMG400004663"/>
</dbReference>
<sequence>MEANTSATGRPDPFRLFDEKSQSGFGFGFGSGFLDGPEKPLPPPPPSVEVLPSQVSSNVEFNVEPIDLDGLTLLKGRVSTKEVFGLSNSDLIPGKYEGGLKLWEGSLDLVKTLSSEMQSGKLSLTGKRVLEVGS</sequence>
<dbReference type="Gene3D" id="3.40.50.150">
    <property type="entry name" value="Vaccinia Virus protein VP39"/>
    <property type="match status" value="1"/>
</dbReference>
<organism evidence="2 3">
    <name type="scientific">Solanum tuberosum</name>
    <name type="common">Potato</name>
    <dbReference type="NCBI Taxonomy" id="4113"/>
    <lineage>
        <taxon>Eukaryota</taxon>
        <taxon>Viridiplantae</taxon>
        <taxon>Streptophyta</taxon>
        <taxon>Embryophyta</taxon>
        <taxon>Tracheophyta</taxon>
        <taxon>Spermatophyta</taxon>
        <taxon>Magnoliopsida</taxon>
        <taxon>eudicotyledons</taxon>
        <taxon>Gunneridae</taxon>
        <taxon>Pentapetalae</taxon>
        <taxon>asterids</taxon>
        <taxon>lamiids</taxon>
        <taxon>Solanales</taxon>
        <taxon>Solanaceae</taxon>
        <taxon>Solanoideae</taxon>
        <taxon>Solaneae</taxon>
        <taxon>Solanum</taxon>
    </lineage>
</organism>
<keyword evidence="3" id="KW-1185">Reference proteome</keyword>
<dbReference type="HOGENOM" id="CLU_1899897_0_0_1"/>
<dbReference type="Proteomes" id="UP000011115">
    <property type="component" value="Unassembled WGS sequence"/>
</dbReference>
<evidence type="ECO:0000313" key="2">
    <source>
        <dbReference type="EnsemblPlants" id="PGSC0003DMT400011874"/>
    </source>
</evidence>
<feature type="region of interest" description="Disordered" evidence="1">
    <location>
        <begin position="1"/>
        <end position="47"/>
    </location>
</feature>
<protein>
    <submittedName>
        <fullName evidence="2">Uncharacterized protein</fullName>
    </submittedName>
</protein>
<reference evidence="3" key="1">
    <citation type="journal article" date="2011" name="Nature">
        <title>Genome sequence and analysis of the tuber crop potato.</title>
        <authorList>
            <consortium name="The Potato Genome Sequencing Consortium"/>
        </authorList>
    </citation>
    <scope>NUCLEOTIDE SEQUENCE [LARGE SCALE GENOMIC DNA]</scope>
    <source>
        <strain evidence="3">cv. DM1-3 516 R44</strain>
    </source>
</reference>
<gene>
    <name evidence="2" type="primary">LOC102581199</name>
</gene>
<dbReference type="AlphaFoldDB" id="M1A0C1"/>
<dbReference type="InterPro" id="IPR029063">
    <property type="entry name" value="SAM-dependent_MTases_sf"/>
</dbReference>
<proteinExistence type="predicted"/>
<dbReference type="OrthoDB" id="1723750at2759"/>
<dbReference type="Gramene" id="PGSC0003DMT400011874">
    <property type="protein sequence ID" value="PGSC0003DMT400011874"/>
    <property type="gene ID" value="PGSC0003DMG400004663"/>
</dbReference>
<accession>M1A0C1</accession>
<reference evidence="2" key="2">
    <citation type="submission" date="2015-06" db="UniProtKB">
        <authorList>
            <consortium name="EnsemblPlants"/>
        </authorList>
    </citation>
    <scope>IDENTIFICATION</scope>
    <source>
        <strain evidence="2">DM1-3 516 R44</strain>
    </source>
</reference>
<evidence type="ECO:0000313" key="3">
    <source>
        <dbReference type="Proteomes" id="UP000011115"/>
    </source>
</evidence>
<evidence type="ECO:0000256" key="1">
    <source>
        <dbReference type="SAM" id="MobiDB-lite"/>
    </source>
</evidence>